<evidence type="ECO:0000256" key="7">
    <source>
        <dbReference type="SAM" id="Phobius"/>
    </source>
</evidence>
<dbReference type="Pfam" id="PF21082">
    <property type="entry name" value="MS_channel_3rd"/>
    <property type="match status" value="1"/>
</dbReference>
<proteinExistence type="inferred from homology"/>
<dbReference type="PANTHER" id="PTHR30221:SF1">
    <property type="entry name" value="SMALL-CONDUCTANCE MECHANOSENSITIVE CHANNEL"/>
    <property type="match status" value="1"/>
</dbReference>
<dbReference type="SUPFAM" id="SSF82861">
    <property type="entry name" value="Mechanosensitive channel protein MscS (YggB), transmembrane region"/>
    <property type="match status" value="1"/>
</dbReference>
<dbReference type="InterPro" id="IPR045275">
    <property type="entry name" value="MscS_archaea/bacteria_type"/>
</dbReference>
<comment type="similarity">
    <text evidence="2">Belongs to the MscS (TC 1.A.23) family.</text>
</comment>
<dbReference type="SUPFAM" id="SSF50182">
    <property type="entry name" value="Sm-like ribonucleoproteins"/>
    <property type="match status" value="1"/>
</dbReference>
<dbReference type="Gene3D" id="1.10.287.1260">
    <property type="match status" value="1"/>
</dbReference>
<reference evidence="12" key="1">
    <citation type="journal article" date="2019" name="Int. J. Syst. Evol. Microbiol.">
        <title>The Global Catalogue of Microorganisms (GCM) 10K type strain sequencing project: providing services to taxonomists for standard genome sequencing and annotation.</title>
        <authorList>
            <consortium name="The Broad Institute Genomics Platform"/>
            <consortium name="The Broad Institute Genome Sequencing Center for Infectious Disease"/>
            <person name="Wu L."/>
            <person name="Ma J."/>
        </authorList>
    </citation>
    <scope>NUCLEOTIDE SEQUENCE [LARGE SCALE GENOMIC DNA]</scope>
    <source>
        <strain evidence="12">JCM 18200</strain>
    </source>
</reference>
<organism evidence="11 12">
    <name type="scientific">Olivibacter ginsenosidimutans</name>
    <dbReference type="NCBI Taxonomy" id="1176537"/>
    <lineage>
        <taxon>Bacteria</taxon>
        <taxon>Pseudomonadati</taxon>
        <taxon>Bacteroidota</taxon>
        <taxon>Sphingobacteriia</taxon>
        <taxon>Sphingobacteriales</taxon>
        <taxon>Sphingobacteriaceae</taxon>
        <taxon>Olivibacter</taxon>
    </lineage>
</organism>
<evidence type="ECO:0000313" key="12">
    <source>
        <dbReference type="Proteomes" id="UP001501411"/>
    </source>
</evidence>
<dbReference type="EMBL" id="BAABIQ010000037">
    <property type="protein sequence ID" value="GAA4795892.1"/>
    <property type="molecule type" value="Genomic_DNA"/>
</dbReference>
<feature type="transmembrane region" description="Helical" evidence="7">
    <location>
        <begin position="95"/>
        <end position="119"/>
    </location>
</feature>
<comment type="caution">
    <text evidence="11">The sequence shown here is derived from an EMBL/GenBank/DDBJ whole genome shotgun (WGS) entry which is preliminary data.</text>
</comment>
<comment type="subcellular location">
    <subcellularLocation>
        <location evidence="1">Cell membrane</location>
        <topology evidence="1">Multi-pass membrane protein</topology>
    </subcellularLocation>
</comment>
<sequence length="274" mass="30286">MNRTFEKTIEHLIDTFLDRVPSILLAIITLVLGIWLIKFLIRFIHKRLTRGKIDISIAEFLSSIIRVILYILLFLSVASTLGIQTTSFVTMLGAAGLAVGLALQGSLSNFAGGVLILFFKPFRVGHYISSSNNVSGTVTKIDILYTTLKADNGTTIYAPNGPLANAVINNSSDNATRQAEYKIDISYQSDIDTARKVILDVLRSDKSVLKKPEPAVVVNGFGDYGIILVARAWINNKDFWPAYHANYQKIKEALDANRIGLPYNGTYITNEKTV</sequence>
<dbReference type="InterPro" id="IPR023408">
    <property type="entry name" value="MscS_beta-dom_sf"/>
</dbReference>
<dbReference type="Pfam" id="PF21088">
    <property type="entry name" value="MS_channel_1st"/>
    <property type="match status" value="1"/>
</dbReference>
<evidence type="ECO:0000259" key="8">
    <source>
        <dbReference type="Pfam" id="PF00924"/>
    </source>
</evidence>
<feature type="domain" description="Mechanosensitive ion channel transmembrane helices 2/3" evidence="10">
    <location>
        <begin position="64"/>
        <end position="104"/>
    </location>
</feature>
<evidence type="ECO:0000256" key="3">
    <source>
        <dbReference type="ARBA" id="ARBA00022475"/>
    </source>
</evidence>
<feature type="transmembrane region" description="Helical" evidence="7">
    <location>
        <begin position="53"/>
        <end position="75"/>
    </location>
</feature>
<dbReference type="InterPro" id="IPR010920">
    <property type="entry name" value="LSM_dom_sf"/>
</dbReference>
<evidence type="ECO:0000259" key="10">
    <source>
        <dbReference type="Pfam" id="PF21088"/>
    </source>
</evidence>
<dbReference type="InterPro" id="IPR049142">
    <property type="entry name" value="MS_channel_1st"/>
</dbReference>
<dbReference type="PANTHER" id="PTHR30221">
    <property type="entry name" value="SMALL-CONDUCTANCE MECHANOSENSITIVE CHANNEL"/>
    <property type="match status" value="1"/>
</dbReference>
<name>A0ABP9BHZ9_9SPHI</name>
<keyword evidence="4 7" id="KW-0812">Transmembrane</keyword>
<feature type="domain" description="Mechanosensitive ion channel MscS C-terminal" evidence="9">
    <location>
        <begin position="180"/>
        <end position="260"/>
    </location>
</feature>
<feature type="domain" description="Mechanosensitive ion channel MscS" evidence="8">
    <location>
        <begin position="106"/>
        <end position="172"/>
    </location>
</feature>
<feature type="transmembrane region" description="Helical" evidence="7">
    <location>
        <begin position="20"/>
        <end position="41"/>
    </location>
</feature>
<protein>
    <submittedName>
        <fullName evidence="11">Mechanosensitive ion channel family protein</fullName>
    </submittedName>
</protein>
<dbReference type="Gene3D" id="3.30.70.100">
    <property type="match status" value="1"/>
</dbReference>
<evidence type="ECO:0000256" key="5">
    <source>
        <dbReference type="ARBA" id="ARBA00022989"/>
    </source>
</evidence>
<dbReference type="InterPro" id="IPR011066">
    <property type="entry name" value="MscS_channel_C_sf"/>
</dbReference>
<keyword evidence="12" id="KW-1185">Reference proteome</keyword>
<dbReference type="Pfam" id="PF05552">
    <property type="entry name" value="MS_channel_1st_1"/>
    <property type="match status" value="1"/>
</dbReference>
<dbReference type="InterPro" id="IPR006685">
    <property type="entry name" value="MscS_channel_2nd"/>
</dbReference>
<dbReference type="Pfam" id="PF00924">
    <property type="entry name" value="MS_channel_2nd"/>
    <property type="match status" value="1"/>
</dbReference>
<evidence type="ECO:0000256" key="6">
    <source>
        <dbReference type="ARBA" id="ARBA00023136"/>
    </source>
</evidence>
<dbReference type="SUPFAM" id="SSF82689">
    <property type="entry name" value="Mechanosensitive channel protein MscS (YggB), C-terminal domain"/>
    <property type="match status" value="1"/>
</dbReference>
<dbReference type="InterPro" id="IPR011014">
    <property type="entry name" value="MscS_channel_TM-2"/>
</dbReference>
<evidence type="ECO:0000256" key="2">
    <source>
        <dbReference type="ARBA" id="ARBA00008017"/>
    </source>
</evidence>
<evidence type="ECO:0000256" key="1">
    <source>
        <dbReference type="ARBA" id="ARBA00004651"/>
    </source>
</evidence>
<gene>
    <name evidence="11" type="ORF">GCM10023231_25390</name>
</gene>
<dbReference type="Gene3D" id="2.30.30.60">
    <property type="match status" value="1"/>
</dbReference>
<keyword evidence="6 7" id="KW-0472">Membrane</keyword>
<keyword evidence="5 7" id="KW-1133">Transmembrane helix</keyword>
<evidence type="ECO:0000256" key="4">
    <source>
        <dbReference type="ARBA" id="ARBA00022692"/>
    </source>
</evidence>
<dbReference type="InterPro" id="IPR049278">
    <property type="entry name" value="MS_channel_C"/>
</dbReference>
<keyword evidence="3" id="KW-1003">Cell membrane</keyword>
<evidence type="ECO:0000259" key="9">
    <source>
        <dbReference type="Pfam" id="PF21082"/>
    </source>
</evidence>
<dbReference type="InterPro" id="IPR008910">
    <property type="entry name" value="MSC_TM_helix"/>
</dbReference>
<dbReference type="RefSeq" id="WP_345232165.1">
    <property type="nucleotide sequence ID" value="NZ_BAABIQ010000037.1"/>
</dbReference>
<accession>A0ABP9BHZ9</accession>
<evidence type="ECO:0000313" key="11">
    <source>
        <dbReference type="EMBL" id="GAA4795892.1"/>
    </source>
</evidence>
<dbReference type="Proteomes" id="UP001501411">
    <property type="component" value="Unassembled WGS sequence"/>
</dbReference>